<evidence type="ECO:0000256" key="19">
    <source>
        <dbReference type="ARBA" id="ARBA00023098"/>
    </source>
</evidence>
<evidence type="ECO:0000256" key="7">
    <source>
        <dbReference type="ARBA" id="ARBA00022490"/>
    </source>
</evidence>
<evidence type="ECO:0000313" key="25">
    <source>
        <dbReference type="RefSeq" id="XP_038826897.1"/>
    </source>
</evidence>
<dbReference type="GeneID" id="120026149"/>
<keyword evidence="17" id="KW-0067">ATP-binding</keyword>
<dbReference type="PANTHER" id="PTHR22605:SF18">
    <property type="entry name" value="E3 UBIQUITIN-PROTEIN LIGASE RNF213-ALPHA"/>
    <property type="match status" value="1"/>
</dbReference>
<dbReference type="InterPro" id="IPR046439">
    <property type="entry name" value="ZF_RZ_dom"/>
</dbReference>
<keyword evidence="9" id="KW-0551">Lipid droplet</keyword>
<evidence type="ECO:0000256" key="9">
    <source>
        <dbReference type="ARBA" id="ARBA00022677"/>
    </source>
</evidence>
<organism evidence="24 25">
    <name type="scientific">Salvelinus namaycush</name>
    <name type="common">Lake trout</name>
    <name type="synonym">Salmo namaycush</name>
    <dbReference type="NCBI Taxonomy" id="8040"/>
    <lineage>
        <taxon>Eukaryota</taxon>
        <taxon>Metazoa</taxon>
        <taxon>Chordata</taxon>
        <taxon>Craniata</taxon>
        <taxon>Vertebrata</taxon>
        <taxon>Euteleostomi</taxon>
        <taxon>Actinopterygii</taxon>
        <taxon>Neopterygii</taxon>
        <taxon>Teleostei</taxon>
        <taxon>Protacanthopterygii</taxon>
        <taxon>Salmoniformes</taxon>
        <taxon>Salmonidae</taxon>
        <taxon>Salmoninae</taxon>
        <taxon>Salvelinus</taxon>
    </lineage>
</organism>
<keyword evidence="24" id="KW-1185">Reference proteome</keyword>
<evidence type="ECO:0000256" key="4">
    <source>
        <dbReference type="ARBA" id="ARBA00004906"/>
    </source>
</evidence>
<accession>A0A8U0PMG8</accession>
<reference evidence="25" key="1">
    <citation type="submission" date="2025-08" db="UniProtKB">
        <authorList>
            <consortium name="RefSeq"/>
        </authorList>
    </citation>
    <scope>IDENTIFICATION</scope>
    <source>
        <tissue evidence="25">White muscle</tissue>
    </source>
</reference>
<keyword evidence="10" id="KW-0808">Transferase</keyword>
<evidence type="ECO:0000256" key="14">
    <source>
        <dbReference type="ARBA" id="ARBA00022786"/>
    </source>
</evidence>
<feature type="compositionally biased region" description="Polar residues" evidence="22">
    <location>
        <begin position="29"/>
        <end position="47"/>
    </location>
</feature>
<comment type="subcellular location">
    <subcellularLocation>
        <location evidence="3">Cytoplasm</location>
        <location evidence="3">Cytosol</location>
    </subcellularLocation>
    <subcellularLocation>
        <location evidence="2">Lipid droplet</location>
    </subcellularLocation>
</comment>
<dbReference type="GO" id="GO:0005829">
    <property type="term" value="C:cytosol"/>
    <property type="evidence" value="ECO:0007669"/>
    <property type="project" value="UniProtKB-SubCell"/>
</dbReference>
<evidence type="ECO:0000256" key="16">
    <source>
        <dbReference type="ARBA" id="ARBA00022833"/>
    </source>
</evidence>
<dbReference type="PROSITE" id="PS51981">
    <property type="entry name" value="ZF_RZ"/>
    <property type="match status" value="1"/>
</dbReference>
<keyword evidence="20" id="KW-0511">Multifunctional enzyme</keyword>
<keyword evidence="19" id="KW-0443">Lipid metabolism</keyword>
<keyword evidence="18" id="KW-0391">Immunity</keyword>
<dbReference type="FunFam" id="3.40.50.300:FF:000491">
    <property type="entry name" value="E3 ubiquitin-protein ligase RNF213"/>
    <property type="match status" value="1"/>
</dbReference>
<gene>
    <name evidence="25" type="primary">LOC120026149</name>
</gene>
<feature type="region of interest" description="Disordered" evidence="22">
    <location>
        <begin position="4152"/>
        <end position="4173"/>
    </location>
</feature>
<dbReference type="Pfam" id="PF20173">
    <property type="entry name" value="ZnF_RZ-type"/>
    <property type="match status" value="1"/>
</dbReference>
<comment type="catalytic activity">
    <reaction evidence="21">
        <text>ATP + H2O = ADP + phosphate + H(+)</text>
        <dbReference type="Rhea" id="RHEA:13065"/>
        <dbReference type="ChEBI" id="CHEBI:15377"/>
        <dbReference type="ChEBI" id="CHEBI:15378"/>
        <dbReference type="ChEBI" id="CHEBI:30616"/>
        <dbReference type="ChEBI" id="CHEBI:43474"/>
        <dbReference type="ChEBI" id="CHEBI:456216"/>
    </reaction>
    <physiologicalReaction direction="left-to-right" evidence="21">
        <dbReference type="Rhea" id="RHEA:13066"/>
    </physiologicalReaction>
</comment>
<dbReference type="InterPro" id="IPR003593">
    <property type="entry name" value="AAA+_ATPase"/>
</dbReference>
<feature type="compositionally biased region" description="Basic and acidic residues" evidence="22">
    <location>
        <begin position="251"/>
        <end position="270"/>
    </location>
</feature>
<keyword evidence="15" id="KW-0378">Hydrolase</keyword>
<evidence type="ECO:0000256" key="3">
    <source>
        <dbReference type="ARBA" id="ARBA00004514"/>
    </source>
</evidence>
<evidence type="ECO:0000256" key="15">
    <source>
        <dbReference type="ARBA" id="ARBA00022801"/>
    </source>
</evidence>
<feature type="compositionally biased region" description="Polar residues" evidence="22">
    <location>
        <begin position="1"/>
        <end position="21"/>
    </location>
</feature>
<keyword evidence="8" id="KW-0037">Angiogenesis</keyword>
<evidence type="ECO:0000256" key="20">
    <source>
        <dbReference type="ARBA" id="ARBA00023268"/>
    </source>
</evidence>
<evidence type="ECO:0000256" key="1">
    <source>
        <dbReference type="ARBA" id="ARBA00000900"/>
    </source>
</evidence>
<comment type="catalytic activity">
    <reaction evidence="1">
        <text>S-ubiquitinyl-[E2 ubiquitin-conjugating enzyme]-L-cysteine + [acceptor protein]-L-lysine = [E2 ubiquitin-conjugating enzyme]-L-cysteine + N(6)-ubiquitinyl-[acceptor protein]-L-lysine.</text>
        <dbReference type="EC" id="2.3.2.27"/>
    </reaction>
</comment>
<evidence type="ECO:0000256" key="12">
    <source>
        <dbReference type="ARBA" id="ARBA00022741"/>
    </source>
</evidence>
<evidence type="ECO:0000256" key="6">
    <source>
        <dbReference type="ARBA" id="ARBA00012483"/>
    </source>
</evidence>
<evidence type="ECO:0000313" key="24">
    <source>
        <dbReference type="Proteomes" id="UP000808372"/>
    </source>
</evidence>
<dbReference type="InterPro" id="IPR031248">
    <property type="entry name" value="RNF213"/>
</dbReference>
<feature type="compositionally biased region" description="Polar residues" evidence="22">
    <location>
        <begin position="231"/>
        <end position="241"/>
    </location>
</feature>
<evidence type="ECO:0000256" key="10">
    <source>
        <dbReference type="ARBA" id="ARBA00022679"/>
    </source>
</evidence>
<evidence type="ECO:0000256" key="13">
    <source>
        <dbReference type="ARBA" id="ARBA00022771"/>
    </source>
</evidence>
<keyword evidence="13" id="KW-0863">Zinc-finger</keyword>
<evidence type="ECO:0000256" key="18">
    <source>
        <dbReference type="ARBA" id="ARBA00022859"/>
    </source>
</evidence>
<evidence type="ECO:0000256" key="8">
    <source>
        <dbReference type="ARBA" id="ARBA00022657"/>
    </source>
</evidence>
<evidence type="ECO:0000256" key="17">
    <source>
        <dbReference type="ARBA" id="ARBA00022840"/>
    </source>
</evidence>
<dbReference type="Proteomes" id="UP000808372">
    <property type="component" value="Chromosome 31"/>
</dbReference>
<comment type="pathway">
    <text evidence="4">Protein modification; protein ubiquitination.</text>
</comment>
<comment type="similarity">
    <text evidence="5">Belongs to the AAA ATPase family.</text>
</comment>
<evidence type="ECO:0000259" key="23">
    <source>
        <dbReference type="PROSITE" id="PS51981"/>
    </source>
</evidence>
<dbReference type="PANTHER" id="PTHR22605">
    <property type="entry name" value="RZ-TYPE DOMAIN-CONTAINING PROTEIN"/>
    <property type="match status" value="1"/>
</dbReference>
<sequence>MSDNISPQTLSEAMAETQLTVEQGDKHIGQSNVLQSPTKQTFKSAPNGTIAVIPDSGDKFSSSSHQSLSEEGTKIAGQKADAKKTKSKRNMATLDKNAEDQIVNQNRQPDLQDQDSAQTTAVVKDICFGSQKTETIGSSVDPPEVEPMEIEQSSPTSPDFKMEPKDNTIIGSETEGGGASGDRHSEPMEVEQSAHGKEDSSLSPTSPDFKRDNTSDASESPAESTAMVGSETGSIPSSVSLQEDAMEVDQSDQRKGDTKSDNSGTMEEKYPCPPPKRTATGNSQVSAKERLKIYFHAILSKDFNLDQNEDRLFIWAGEETGSWESNAVELTVTKELGVHGFLVEGILVTDQAVSIPYQYLVYSSKKATYEYEYSDSTHPPRRRSLSVKTKLLDEEGAWHQYDDIICASPSKDVSKRIIQGREIAGKIMLQTIFELLHSWNDIQLNCFMKRLIQFEQIYRKPSLYAGTNKNMKKQETNKDVQKLLKQFILESVLPQLVKKGEGKSPTIQDQMKAAVIVLYMCKHYEIPLDKAEIAGLCFALCLPNLPKDEFLQYWTDFTQPVVLLKKTMLNLIKANGHLVEMDRLASRSWMCLLTVDDLAEFSSIVRVELLDMLVVFTVKAPVSVSSSNNRIGYDSQMWNSIISLSFVNVDFTKKWRQTFCTDLEGKLKQISSLDQIEIYCSKMEELDNCHPNVTCSIEKCALEAVPSLCQSKSEGKLFERFQINRKFGKLITAIIQKTWPSDNHGNKDEVVFQHLMTWTAAKNIFELHDADDKLIEQLSKEATVKITEAISSFKVICNRLIDGSIKIKLLNDILGKTDTFTELMAIDCLSLNEKCKSRASVETLLNLRSEEARAVSHEKELVDILLTMSRKLNEHITVHFGDMEERQLTNIEDMTLDQFMKVHPFDQPSSGMHGVVTYFDLDQSMREMADVWHMFGDSHIFKMLWEKQTKDFASEFDSLVTPKEVTNGIFRPCYTKYKKNYEGLKNGSLKLKKVDILFNDYKGKYEKLAMDLDIMCRLNKSDNKHWIKERVQQIEQYHGLHLAVKSAQVIMKVKETLNLQGDFKALQTLLDIMSTDLNEEHLDRIDNDLMQAKTDLVDVTEPRRLCLLELGHAKDFVIWVKEALKDINELKVFVDLASISAGENDLDVDRVACFHDAVHGYSSLLFELKQDSGFQTVKEVMKKLWRTLDNDSNLPKKLHDTARHLEWLKTVKDFHGSVELSSISLATAINKKGIYTISAQNQKKLSLETALKLHISEEHGEEQEMRSYSLEDLRELQNKLMLMSGKGDQSEVNHFSEVFASVQRLAVAFIALFTAGNPLFRNWKANINCSSLSEEADIIMDFNLGSVVSLITVEGNIVDQLPELCRKLEKCLKYWNDFMDKQRSHHYYLNYYNAEQIVYLCSKLTQQNDFEDQVLMMLSFVKPNCTASDLRQSLHALQSEILTVQSEQNEEIEFHTFVEVSSSRERSPDFMVKLSALSDNLPSLIEQEIGSGKVHLIWNAYMRDMKNFLPDTLDVRSFGRFLEILANKKEYKYLPKKWNDKPIQRDLHKGLAIGSPNLIVCPHDEILASCISVYMSSECQPLPTYDEVLLCNSTTPFEQVELFLRRCLTPGYRGQKIYTMLYGDQLSYEVSSKTERFFKSIAMQCRKDYRLVIICSLDREHTYLPSAFSQYRLHMVPQEPLVMIQRYLSRHYTVPADQTSAAAVFKDRQFVGVVSSERAGVGKSLYIKRLFEKLKDIFMKATALKCIRLIKPTVDENVILQSLLNNPGKKELTIFHFDVTSTIQKGLDECLFKLLVLGYLMDSEGRMWKCSNKQLYVIEILQSTVNQHRNEPTLKAPVNFTFPAVFPNVFCRPPNEILELEMRMQHDPSITKPEDPLMDDQEFKSDAYQRPYQYLTRSHNHINLDSFMYSGVEGSHVKCLQLLLLYCGIKDPSWAELRNFTWFLNLQLRDCETSVFCDASITGDTLQGFKNFVVDFMILMAKDFATPSLSISDQSPGKQQITGIREEDLAPFRIRKRWESEPHPYIFFNDDHMSMTFIGFHLRPNKENWVDAIDPSTGSVIKRNIMTKKLFDGLTLQRVPFNIDFDELSRRDKIECICNVMGIRQHLDPDETYELTTDNILKMLAILMRFRCSIPVVIMGETGCGKTRLINFLCELQKRAVTTQNMKLVKVHGGTSSDMIYSNVREAEAIAYRNKQSYGFDSVLFFDEANTTDALSSIKEVICDHTVEGEPLQSQCGLQIIAACNPYRKHTDEMIHRLESAGLGYRVRAEETDEKLGSIPLRQLVYRVQALPPSMIPLVWDFGQLNDHTENMYIKKIVKRVVQTNMINVTYASWITNVLSASQRYMRKRKDECSFVSLRDVERCMQAFVWFYKNHKMLLAALWEFERNQNAERREKIRRDPVLWSLVMAVGVCYHACLENKEEYRQNICKYLTGIYTPLKVMQEISLMQDLFLSGVPLGETIARNNALKENVFMIVICIELRIPLFLVGKPGSSKSLSKTLVADAMQGQAAHSDLYKRLKQIHLVSFQCSPHSTPAGIINTFKQCARFQEGKNLKEYISVVVLDEIGLAEDSPKMPLKTLHPLLEEGCIDDEPLPHKKVGFIAISNWALDPAKMNRGIFVSRGDPDEKELIESAKGICSSDTMILEKVRDFFQPFARAFLNISPEKGKGFFGLRDYYSLIKMLFAITKSSEQIPSAEKIVEAVLRNFSGRDDVDAVTVFTETLKINPNLERISAIELVRQNLSAQEEDCRYLLLLTKNYAALQILQQTFFSESCQPEIIFGSSFPKDQEYTQICRNINRIKICMETGRTVVLLNLQNLYESLYDALNQYYVCLGGQKYVDLGLGTHRVKCRVHKDFRLIVIEDKEVVYNQFPIPLINRLEKHYLDIHTVLSKEQREIVADLERWVGQFVDLRQSSPAPQTYRYQPPDVFIGFHADTCASVVRQVTEKPRGDMDIPDQQRRVLDEAKLILVNCATPDSVARLDCTGLSKVEIDHLTRFYYEERKHSSLADFVCHTQQVEQSASCFIEVTTFSRLLTESDIGPLKEVVHNVELLSLQQFDTELSFRKKIRLTYFQYASNNKLLIIQSDLDEASHNASVIASAKYSAINEINKSKHEEIEGKVFVYFITKLLRLDSGTSFVGFHGGPWTSVHIDDLRRSKDIVSDIRVLRNLAICQLFEEKQDQPQGLDDIYTGTDKHDMEFEGQTQGWKDVLDTTLLLRSCVQSAVGMLRDEMEGGFRNTRRVEILLTLLTDNEEQQAGFLSILKRRLHSLLETREKHTNLTKNWVISEASNIDALHEGGTFRQTLWKRVQAVVIPLLAQLVSVIDRDGNLDLLLDTNSEEPIKKLWLDIFGDDKLLDVPFPYSSVDNNATSKTFLVQNNIPIDKNISCIMPFSWRIKDYLNELWIYALQHEGQSQRQLEEFFGKTPLGRYIAIADNEIQTELFHRYLQDFITMTMNVTCEEDLQLLCGALTCCVNELRLGHDAMCTEVASLPWVHAAYNQFKNRLQNLSRMISIPRVGQGLLANTHIREGMELVLDVYAALACVEHLEPQALDSDAQRLHWLRQVKRLQVPIELVCSEESRRHYGERSKAMVCRVQSRWNRIFVLSLFVEHLLLGVEKVDKRLKPFVLASVRRMCNVLERDADVKMKQAFEEVLNILKACREEAVENRWNAKRFKKKCSAFFIDLVSTVCFKDNSPPCTAIILHLLSFLTVEAQSSPIIRGPFRRPTKTISPFGVDVDKSPVVWSVVLKLLLKYSFDDVKGHLQQHLTQVEKSDILEESRKTELYSLYINCMEDSMHEKMQCCTTVEQQECLQNESAFLSDFLRSGAASRQMATIECFQQVARIRMCLDMAGNLLVDKQLGATEREFLTSVGELCQRSGNDWYRVYLIRKICNQHGVEYVQHFLTVADMQWLFPHEVLQKNQDGSQIDQYLVCGEDYKTIRDVVGKAILEGKIKEIDRACKGSSCPKNKRTMYLLLALFREVTCLYRAANPNLRPNSEFCQALVDFIQASTVLASQNVKEFALDLVANRLGPLTVQNGASGAQWVVVELAIHLSAVLLCGNQGLLGPLQQLALFPANMQVAFIPTMPEDMLAVVRQAITGMTWYNCPNGHPCAIGECGKPMETSRCVDCGAEIGGRSHNPVTGFTTARIRGDSTETGHVLGDPGRRDHPDMQDTKNMSSVPFNLVRLLTHIAMLLGARSNPQAIAAIIKPQVPDPPSLFLMGHLLKDMEHVTRFIGKGRDDTVNAIHLMISSLLKPQRRGCADNHLSTKEARNDWEITVGNEIISPQLKDLDRRLQEVNAFIRDDSRLSSNPIMRVLSPEPRLFLTSLPHNSQIHSPAVWNCRERVSLLSLTRIVEQNDGENTLPVLWRFLHKEAELRLLKFITDILELQRNLVKTCRNVTDLSHGTIAKFLQRQESVPLRAWHEKRINIFLTTWNQLRGSLATNGEIKIPVEFCRKDLDMTSDFQVLLPRRHGPGLCSTALVSYLIALQNELVYCVDKHLGEETSFKVSPADLTDLHVIQYDLERDLLPLVLSNCQYSMKQGKETLHEYDLPKIQQQILSRFLQGRPIITLNGIPTLVNRHDRIHEIILKDMRGKIEQVPLPSRALSTLVGELKSYNEVCEALSTVEVALGFLAMTGGEPHMQLGSYLEEVLQMGDQTAPHILTALGRYYLKHCLALWQLLTSLKSENMLWLKRDPFEGISEEYRKALGEEEHRLLTGFFNKTGTDSILLEMHEFLILVLKGPRASDTYRPDWGLKDTLVAYMERKNLDMPPDVEEFFPEEIELSQYIEAWKFAVALKRERSQR</sequence>
<dbReference type="GO" id="GO:0008270">
    <property type="term" value="F:zinc ion binding"/>
    <property type="evidence" value="ECO:0007669"/>
    <property type="project" value="UniProtKB-KW"/>
</dbReference>
<keyword evidence="14" id="KW-0833">Ubl conjugation pathway</keyword>
<name>A0A8U0PMG8_SALNM</name>
<dbReference type="GO" id="GO:0016020">
    <property type="term" value="C:membrane"/>
    <property type="evidence" value="ECO:0007669"/>
    <property type="project" value="TreeGrafter"/>
</dbReference>
<evidence type="ECO:0000256" key="21">
    <source>
        <dbReference type="ARBA" id="ARBA00048778"/>
    </source>
</evidence>
<dbReference type="GO" id="GO:0006511">
    <property type="term" value="P:ubiquitin-dependent protein catabolic process"/>
    <property type="evidence" value="ECO:0007669"/>
    <property type="project" value="TreeGrafter"/>
</dbReference>
<evidence type="ECO:0000256" key="2">
    <source>
        <dbReference type="ARBA" id="ARBA00004502"/>
    </source>
</evidence>
<keyword evidence="7" id="KW-0963">Cytoplasm</keyword>
<dbReference type="SUPFAM" id="SSF52540">
    <property type="entry name" value="P-loop containing nucleoside triphosphate hydrolases"/>
    <property type="match status" value="2"/>
</dbReference>
<dbReference type="GO" id="GO:2000051">
    <property type="term" value="P:negative regulation of non-canonical Wnt signaling pathway"/>
    <property type="evidence" value="ECO:0007669"/>
    <property type="project" value="TreeGrafter"/>
</dbReference>
<evidence type="ECO:0000256" key="5">
    <source>
        <dbReference type="ARBA" id="ARBA00006914"/>
    </source>
</evidence>
<dbReference type="EC" id="2.3.2.27" evidence="6"/>
<dbReference type="Gene3D" id="3.40.50.300">
    <property type="entry name" value="P-loop containing nucleotide triphosphate hydrolases"/>
    <property type="match status" value="2"/>
</dbReference>
<feature type="domain" description="RZ-type" evidence="23">
    <location>
        <begin position="4085"/>
        <end position="4155"/>
    </location>
</feature>
<dbReference type="GO" id="GO:0016887">
    <property type="term" value="F:ATP hydrolysis activity"/>
    <property type="evidence" value="ECO:0007669"/>
    <property type="project" value="InterPro"/>
</dbReference>
<dbReference type="SMART" id="SM00382">
    <property type="entry name" value="AAA"/>
    <property type="match status" value="2"/>
</dbReference>
<feature type="compositionally biased region" description="Basic and acidic residues" evidence="22">
    <location>
        <begin position="4162"/>
        <end position="4172"/>
    </location>
</feature>
<dbReference type="InterPro" id="IPR027417">
    <property type="entry name" value="P-loop_NTPase"/>
</dbReference>
<feature type="compositionally biased region" description="Basic and acidic residues" evidence="22">
    <location>
        <begin position="181"/>
        <end position="200"/>
    </location>
</feature>
<keyword evidence="16" id="KW-0862">Zinc</keyword>
<dbReference type="FunFam" id="3.40.50.300:FF:000804">
    <property type="entry name" value="E3 ubiquitin-protein ligase RNF213"/>
    <property type="match status" value="1"/>
</dbReference>
<dbReference type="GO" id="GO:0061630">
    <property type="term" value="F:ubiquitin protein ligase activity"/>
    <property type="evidence" value="ECO:0007669"/>
    <property type="project" value="UniProtKB-EC"/>
</dbReference>
<evidence type="ECO:0000256" key="22">
    <source>
        <dbReference type="SAM" id="MobiDB-lite"/>
    </source>
</evidence>
<proteinExistence type="inferred from homology"/>
<dbReference type="GO" id="GO:0002040">
    <property type="term" value="P:sprouting angiogenesis"/>
    <property type="evidence" value="ECO:0007669"/>
    <property type="project" value="TreeGrafter"/>
</dbReference>
<dbReference type="RefSeq" id="XP_038826897.1">
    <property type="nucleotide sequence ID" value="XM_038970969.1"/>
</dbReference>
<evidence type="ECO:0000256" key="11">
    <source>
        <dbReference type="ARBA" id="ARBA00022723"/>
    </source>
</evidence>
<feature type="compositionally biased region" description="Polar residues" evidence="22">
    <location>
        <begin position="102"/>
        <end position="121"/>
    </location>
</feature>
<protein>
    <recommendedName>
        <fullName evidence="6">RING-type E3 ubiquitin transferase</fullName>
        <ecNumber evidence="6">2.3.2.27</ecNumber>
    </recommendedName>
</protein>
<keyword evidence="12" id="KW-0547">Nucleotide-binding</keyword>
<dbReference type="GO" id="GO:0006629">
    <property type="term" value="P:lipid metabolic process"/>
    <property type="evidence" value="ECO:0007669"/>
    <property type="project" value="UniProtKB-KW"/>
</dbReference>
<dbReference type="GO" id="GO:0005524">
    <property type="term" value="F:ATP binding"/>
    <property type="evidence" value="ECO:0007669"/>
    <property type="project" value="UniProtKB-KW"/>
</dbReference>
<keyword evidence="11" id="KW-0479">Metal-binding</keyword>
<dbReference type="KEGG" id="snh:120026149"/>
<dbReference type="GO" id="GO:0005730">
    <property type="term" value="C:nucleolus"/>
    <property type="evidence" value="ECO:0007669"/>
    <property type="project" value="TreeGrafter"/>
</dbReference>
<dbReference type="GO" id="GO:0002376">
    <property type="term" value="P:immune system process"/>
    <property type="evidence" value="ECO:0007669"/>
    <property type="project" value="UniProtKB-KW"/>
</dbReference>
<dbReference type="GO" id="GO:0005811">
    <property type="term" value="C:lipid droplet"/>
    <property type="evidence" value="ECO:0007669"/>
    <property type="project" value="UniProtKB-SubCell"/>
</dbReference>
<feature type="region of interest" description="Disordered" evidence="22">
    <location>
        <begin position="1"/>
        <end position="284"/>
    </location>
</feature>